<evidence type="ECO:0000313" key="3">
    <source>
        <dbReference type="EMBL" id="WDV06370.1"/>
    </source>
</evidence>
<evidence type="ECO:0008006" key="5">
    <source>
        <dbReference type="Google" id="ProtNLM"/>
    </source>
</evidence>
<keyword evidence="1" id="KW-0680">Restriction system</keyword>
<dbReference type="KEGG" id="liu:OU989_19330"/>
<evidence type="ECO:0000313" key="4">
    <source>
        <dbReference type="Proteomes" id="UP001219585"/>
    </source>
</evidence>
<dbReference type="SUPFAM" id="SSF116734">
    <property type="entry name" value="DNA methylase specificity domain"/>
    <property type="match status" value="1"/>
</dbReference>
<evidence type="ECO:0000256" key="2">
    <source>
        <dbReference type="ARBA" id="ARBA00023125"/>
    </source>
</evidence>
<dbReference type="AlphaFoldDB" id="A0AAJ5UUZ8"/>
<dbReference type="EMBL" id="CP113527">
    <property type="protein sequence ID" value="WDV06370.1"/>
    <property type="molecule type" value="Genomic_DNA"/>
</dbReference>
<evidence type="ECO:0000256" key="1">
    <source>
        <dbReference type="ARBA" id="ARBA00022747"/>
    </source>
</evidence>
<dbReference type="RefSeq" id="WP_274794556.1">
    <property type="nucleotide sequence ID" value="NZ_CP113527.1"/>
</dbReference>
<keyword evidence="2" id="KW-0238">DNA-binding</keyword>
<proteinExistence type="predicted"/>
<gene>
    <name evidence="3" type="ORF">OU989_19330</name>
</gene>
<dbReference type="Gene3D" id="3.90.220.20">
    <property type="entry name" value="DNA methylase specificity domains"/>
    <property type="match status" value="1"/>
</dbReference>
<reference evidence="3" key="1">
    <citation type="submission" date="2022-11" db="EMBL/GenBank/DDBJ databases">
        <title>Lysinibacillus irui.</title>
        <authorList>
            <person name="Akintayo S.O."/>
        </authorList>
    </citation>
    <scope>NUCLEOTIDE SEQUENCE</scope>
    <source>
        <strain evidence="3">IRB4-01</strain>
    </source>
</reference>
<dbReference type="InterPro" id="IPR044946">
    <property type="entry name" value="Restrct_endonuc_typeI_TRD_sf"/>
</dbReference>
<accession>A0AAJ5UUZ8</accession>
<dbReference type="Proteomes" id="UP001219585">
    <property type="component" value="Chromosome"/>
</dbReference>
<sequence length="218" mass="25622">MVKQVFLEEVAKIQIGNRIMNDQFFTREGTPFITEETLLKLLIEDDFSQVPRIDYSINEFTVLQVPAKSILLNKINLKEASIYRCNKDIYIGHGIIAIIPNESIVISDYLFHFLKWYQENKEKRNIYRLMLELPPIDIQLKIVQLLNAIQHLTMNKDSLVMAVEELPQRFDHISSQAKQHSKDLHHGFEQIQHLYSEMLHKIFNGDFLNDTLRQLGNQ</sequence>
<dbReference type="GO" id="GO:0003677">
    <property type="term" value="F:DNA binding"/>
    <property type="evidence" value="ECO:0007669"/>
    <property type="project" value="UniProtKB-KW"/>
</dbReference>
<organism evidence="3 4">
    <name type="scientific">Lysinibacillus irui</name>
    <dbReference type="NCBI Taxonomy" id="2998077"/>
    <lineage>
        <taxon>Bacteria</taxon>
        <taxon>Bacillati</taxon>
        <taxon>Bacillota</taxon>
        <taxon>Bacilli</taxon>
        <taxon>Bacillales</taxon>
        <taxon>Bacillaceae</taxon>
        <taxon>Lysinibacillus</taxon>
    </lineage>
</organism>
<name>A0AAJ5UUZ8_9BACI</name>
<protein>
    <recommendedName>
        <fullName evidence="5">Type I restriction modification DNA specificity domain-containing protein</fullName>
    </recommendedName>
</protein>
<dbReference type="GO" id="GO:0009307">
    <property type="term" value="P:DNA restriction-modification system"/>
    <property type="evidence" value="ECO:0007669"/>
    <property type="project" value="UniProtKB-KW"/>
</dbReference>